<protein>
    <submittedName>
        <fullName evidence="2">Uncharacterized protein</fullName>
    </submittedName>
</protein>
<evidence type="ECO:0000313" key="3">
    <source>
        <dbReference type="Proteomes" id="UP001152173"/>
    </source>
</evidence>
<evidence type="ECO:0000256" key="1">
    <source>
        <dbReference type="SAM" id="Phobius"/>
    </source>
</evidence>
<sequence length="61" mass="6848">MKNVKELYFVWLLILFVEIIWLYIVEDMSNTTGDLLIVITVIAVTLTVGAVGLKVFSDDGD</sequence>
<feature type="transmembrane region" description="Helical" evidence="1">
    <location>
        <begin position="36"/>
        <end position="56"/>
    </location>
</feature>
<dbReference type="EMBL" id="JAMKBJ010000008">
    <property type="protein sequence ID" value="MCZ8537618.1"/>
    <property type="molecule type" value="Genomic_DNA"/>
</dbReference>
<evidence type="ECO:0000313" key="2">
    <source>
        <dbReference type="EMBL" id="MCZ8537618.1"/>
    </source>
</evidence>
<dbReference type="AlphaFoldDB" id="A0A9X3REP6"/>
<accession>A0A9X3REP6</accession>
<keyword evidence="1" id="KW-0812">Transmembrane</keyword>
<keyword evidence="1" id="KW-1133">Transmembrane helix</keyword>
<dbReference type="RefSeq" id="WP_269926712.1">
    <property type="nucleotide sequence ID" value="NZ_JAMKBJ010000008.1"/>
</dbReference>
<keyword evidence="3" id="KW-1185">Reference proteome</keyword>
<keyword evidence="1" id="KW-0472">Membrane</keyword>
<feature type="transmembrane region" description="Helical" evidence="1">
    <location>
        <begin position="7"/>
        <end position="24"/>
    </location>
</feature>
<gene>
    <name evidence="2" type="ORF">M9R32_10530</name>
</gene>
<proteinExistence type="predicted"/>
<name>A0A9X3REP6_9BACL</name>
<reference evidence="2" key="1">
    <citation type="submission" date="2022-05" db="EMBL/GenBank/DDBJ databases">
        <authorList>
            <person name="Colautti A."/>
            <person name="Iacumin L."/>
        </authorList>
    </citation>
    <scope>NUCLEOTIDE SEQUENCE</scope>
    <source>
        <strain evidence="2">SK 55</strain>
    </source>
</reference>
<comment type="caution">
    <text evidence="2">The sequence shown here is derived from an EMBL/GenBank/DDBJ whole genome shotgun (WGS) entry which is preliminary data.</text>
</comment>
<dbReference type="Proteomes" id="UP001152173">
    <property type="component" value="Unassembled WGS sequence"/>
</dbReference>
<organism evidence="2 3">
    <name type="scientific">Paenisporosarcina quisquiliarum</name>
    <dbReference type="NCBI Taxonomy" id="365346"/>
    <lineage>
        <taxon>Bacteria</taxon>
        <taxon>Bacillati</taxon>
        <taxon>Bacillota</taxon>
        <taxon>Bacilli</taxon>
        <taxon>Bacillales</taxon>
        <taxon>Caryophanaceae</taxon>
        <taxon>Paenisporosarcina</taxon>
    </lineage>
</organism>